<evidence type="ECO:0000313" key="2">
    <source>
        <dbReference type="EMBL" id="EKC41505.1"/>
    </source>
</evidence>
<dbReference type="SUPFAM" id="SSF53335">
    <property type="entry name" value="S-adenosyl-L-methionine-dependent methyltransferases"/>
    <property type="match status" value="1"/>
</dbReference>
<evidence type="ECO:0000259" key="1">
    <source>
        <dbReference type="Pfam" id="PF05050"/>
    </source>
</evidence>
<dbReference type="PANTHER" id="PTHR34009:SF2">
    <property type="entry name" value="PROTEIN STAR"/>
    <property type="match status" value="1"/>
</dbReference>
<dbReference type="GO" id="GO:0005794">
    <property type="term" value="C:Golgi apparatus"/>
    <property type="evidence" value="ECO:0007669"/>
    <property type="project" value="TreeGrafter"/>
</dbReference>
<dbReference type="GO" id="GO:0005886">
    <property type="term" value="C:plasma membrane"/>
    <property type="evidence" value="ECO:0007669"/>
    <property type="project" value="TreeGrafter"/>
</dbReference>
<dbReference type="Pfam" id="PF05050">
    <property type="entry name" value="Methyltransf_21"/>
    <property type="match status" value="1"/>
</dbReference>
<gene>
    <name evidence="2" type="ORF">CGI_10021388</name>
</gene>
<accession>K1RIS4</accession>
<dbReference type="GO" id="GO:0006888">
    <property type="term" value="P:endoplasmic reticulum to Golgi vesicle-mediated transport"/>
    <property type="evidence" value="ECO:0007669"/>
    <property type="project" value="TreeGrafter"/>
</dbReference>
<reference evidence="2" key="1">
    <citation type="journal article" date="2012" name="Nature">
        <title>The oyster genome reveals stress adaptation and complexity of shell formation.</title>
        <authorList>
            <person name="Zhang G."/>
            <person name="Fang X."/>
            <person name="Guo X."/>
            <person name="Li L."/>
            <person name="Luo R."/>
            <person name="Xu F."/>
            <person name="Yang P."/>
            <person name="Zhang L."/>
            <person name="Wang X."/>
            <person name="Qi H."/>
            <person name="Xiong Z."/>
            <person name="Que H."/>
            <person name="Xie Y."/>
            <person name="Holland P.W."/>
            <person name="Paps J."/>
            <person name="Zhu Y."/>
            <person name="Wu F."/>
            <person name="Chen Y."/>
            <person name="Wang J."/>
            <person name="Peng C."/>
            <person name="Meng J."/>
            <person name="Yang L."/>
            <person name="Liu J."/>
            <person name="Wen B."/>
            <person name="Zhang N."/>
            <person name="Huang Z."/>
            <person name="Zhu Q."/>
            <person name="Feng Y."/>
            <person name="Mount A."/>
            <person name="Hedgecock D."/>
            <person name="Xu Z."/>
            <person name="Liu Y."/>
            <person name="Domazet-Loso T."/>
            <person name="Du Y."/>
            <person name="Sun X."/>
            <person name="Zhang S."/>
            <person name="Liu B."/>
            <person name="Cheng P."/>
            <person name="Jiang X."/>
            <person name="Li J."/>
            <person name="Fan D."/>
            <person name="Wang W."/>
            <person name="Fu W."/>
            <person name="Wang T."/>
            <person name="Wang B."/>
            <person name="Zhang J."/>
            <person name="Peng Z."/>
            <person name="Li Y."/>
            <person name="Li N."/>
            <person name="Wang J."/>
            <person name="Chen M."/>
            <person name="He Y."/>
            <person name="Tan F."/>
            <person name="Song X."/>
            <person name="Zheng Q."/>
            <person name="Huang R."/>
            <person name="Yang H."/>
            <person name="Du X."/>
            <person name="Chen L."/>
            <person name="Yang M."/>
            <person name="Gaffney P.M."/>
            <person name="Wang S."/>
            <person name="Luo L."/>
            <person name="She Z."/>
            <person name="Ming Y."/>
            <person name="Huang W."/>
            <person name="Zhang S."/>
            <person name="Huang B."/>
            <person name="Zhang Y."/>
            <person name="Qu T."/>
            <person name="Ni P."/>
            <person name="Miao G."/>
            <person name="Wang J."/>
            <person name="Wang Q."/>
            <person name="Steinberg C.E."/>
            <person name="Wang H."/>
            <person name="Li N."/>
            <person name="Qian L."/>
            <person name="Zhang G."/>
            <person name="Li Y."/>
            <person name="Yang H."/>
            <person name="Liu X."/>
            <person name="Wang J."/>
            <person name="Yin Y."/>
            <person name="Wang J."/>
        </authorList>
    </citation>
    <scope>NUCLEOTIDE SEQUENCE [LARGE SCALE GENOMIC DNA]</scope>
    <source>
        <strain evidence="2">05x7-T-G4-1.051#20</strain>
    </source>
</reference>
<dbReference type="Gene3D" id="3.40.50.150">
    <property type="entry name" value="Vaccinia Virus protein VP39"/>
    <property type="match status" value="1"/>
</dbReference>
<dbReference type="HOGENOM" id="CLU_065442_0_0_1"/>
<dbReference type="GO" id="GO:0016197">
    <property type="term" value="P:endosomal transport"/>
    <property type="evidence" value="ECO:0007669"/>
    <property type="project" value="TreeGrafter"/>
</dbReference>
<dbReference type="PANTHER" id="PTHR34009">
    <property type="entry name" value="PROTEIN STAR"/>
    <property type="match status" value="1"/>
</dbReference>
<protein>
    <recommendedName>
        <fullName evidence="1">Methyltransferase FkbM domain-containing protein</fullName>
    </recommendedName>
</protein>
<dbReference type="InterPro" id="IPR029063">
    <property type="entry name" value="SAM-dependent_MTases_sf"/>
</dbReference>
<dbReference type="AlphaFoldDB" id="K1RIS4"/>
<proteinExistence type="predicted"/>
<organism evidence="2">
    <name type="scientific">Magallana gigas</name>
    <name type="common">Pacific oyster</name>
    <name type="synonym">Crassostrea gigas</name>
    <dbReference type="NCBI Taxonomy" id="29159"/>
    <lineage>
        <taxon>Eukaryota</taxon>
        <taxon>Metazoa</taxon>
        <taxon>Spiralia</taxon>
        <taxon>Lophotrochozoa</taxon>
        <taxon>Mollusca</taxon>
        <taxon>Bivalvia</taxon>
        <taxon>Autobranchia</taxon>
        <taxon>Pteriomorphia</taxon>
        <taxon>Ostreida</taxon>
        <taxon>Ostreoidea</taxon>
        <taxon>Ostreidae</taxon>
        <taxon>Magallana</taxon>
    </lineage>
</organism>
<sequence>MSILETMKSGLKYGTFTVDVWSIEYRVWDGNQMDIVKSKKNLNTLRKYFNEIGGYFEYSLVTTGKNIKDRWAQDVLYVRIGEWCKTRENFPNGTACPKKETAYGIDNYLLRPFPYQKVKDADKRHSQAKQDEVVFDIFQKEGGFFVDIGAHDGQFLSNTLWLERQHLWTGLLIEANPDLCQKIDKLKRHAWRLCACLSSTLGSVTFIKGDTVGGVENHIDEHHMKMVNKGDKITVPCYNLESVLDEIKIYHIDFFSLDVEGAEMAVLESLRDGLESNSFTVDVWSIEYRVWDGKLVVYEKSLENLNSLRWYFLSIGGYSEHSQLSNDENFSDGYALDVVFVRNKKFCEKYDELPDGTKCSDLPK</sequence>
<dbReference type="InterPro" id="IPR053202">
    <property type="entry name" value="EGF_Rcpt_Signaling_Reg"/>
</dbReference>
<dbReference type="EMBL" id="JH817869">
    <property type="protein sequence ID" value="EKC41505.1"/>
    <property type="molecule type" value="Genomic_DNA"/>
</dbReference>
<feature type="domain" description="Methyltransferase FkbM" evidence="1">
    <location>
        <begin position="147"/>
        <end position="284"/>
    </location>
</feature>
<dbReference type="InterPro" id="IPR006342">
    <property type="entry name" value="FkbM_mtfrase"/>
</dbReference>
<dbReference type="GO" id="GO:0005789">
    <property type="term" value="C:endoplasmic reticulum membrane"/>
    <property type="evidence" value="ECO:0007669"/>
    <property type="project" value="TreeGrafter"/>
</dbReference>
<name>K1RIS4_MAGGI</name>
<dbReference type="GO" id="GO:0031902">
    <property type="term" value="C:late endosome membrane"/>
    <property type="evidence" value="ECO:0007669"/>
    <property type="project" value="TreeGrafter"/>
</dbReference>
<dbReference type="InParanoid" id="K1RIS4"/>
<dbReference type="NCBIfam" id="TIGR01444">
    <property type="entry name" value="fkbM_fam"/>
    <property type="match status" value="1"/>
</dbReference>